<dbReference type="RefSeq" id="WP_088076044.1">
    <property type="nucleotide sequence ID" value="NZ_JAHQCR010000045.1"/>
</dbReference>
<sequence>MKKLLNYIGIGLFVGWSIAILVNFSIYQHTTTQATLLHPIFDAILFMGIMVGIYFLSMRMYQKKEAAVSILLTVLGAASLVFALILYV</sequence>
<organism evidence="2 3">
    <name type="scientific">Evansella alkalicola</name>
    <dbReference type="NCBI Taxonomy" id="745819"/>
    <lineage>
        <taxon>Bacteria</taxon>
        <taxon>Bacillati</taxon>
        <taxon>Bacillota</taxon>
        <taxon>Bacilli</taxon>
        <taxon>Bacillales</taxon>
        <taxon>Bacillaceae</taxon>
        <taxon>Evansella</taxon>
    </lineage>
</organism>
<reference evidence="2 3" key="1">
    <citation type="submission" date="2021-06" db="EMBL/GenBank/DDBJ databases">
        <title>Bacillus sp. RD4P76, an endophyte from a halophyte.</title>
        <authorList>
            <person name="Sun J.-Q."/>
        </authorList>
    </citation>
    <scope>NUCLEOTIDE SEQUENCE [LARGE SCALE GENOMIC DNA]</scope>
    <source>
        <strain evidence="2 3">JCM 17098</strain>
    </source>
</reference>
<evidence type="ECO:0000313" key="3">
    <source>
        <dbReference type="Proteomes" id="UP000790580"/>
    </source>
</evidence>
<dbReference type="EMBL" id="JAHQCR010000045">
    <property type="protein sequence ID" value="MBU9721871.1"/>
    <property type="molecule type" value="Genomic_DNA"/>
</dbReference>
<keyword evidence="1" id="KW-1133">Transmembrane helix</keyword>
<keyword evidence="1" id="KW-0472">Membrane</keyword>
<feature type="transmembrane region" description="Helical" evidence="1">
    <location>
        <begin position="7"/>
        <end position="27"/>
    </location>
</feature>
<feature type="transmembrane region" description="Helical" evidence="1">
    <location>
        <begin position="68"/>
        <end position="87"/>
    </location>
</feature>
<evidence type="ECO:0000313" key="2">
    <source>
        <dbReference type="EMBL" id="MBU9721871.1"/>
    </source>
</evidence>
<evidence type="ECO:0000256" key="1">
    <source>
        <dbReference type="SAM" id="Phobius"/>
    </source>
</evidence>
<name>A0ABS6JTF9_9BACI</name>
<keyword evidence="1" id="KW-0812">Transmembrane</keyword>
<comment type="caution">
    <text evidence="2">The sequence shown here is derived from an EMBL/GenBank/DDBJ whole genome shotgun (WGS) entry which is preliminary data.</text>
</comment>
<keyword evidence="3" id="KW-1185">Reference proteome</keyword>
<protein>
    <submittedName>
        <fullName evidence="2">Uncharacterized protein</fullName>
    </submittedName>
</protein>
<proteinExistence type="predicted"/>
<dbReference type="Proteomes" id="UP000790580">
    <property type="component" value="Unassembled WGS sequence"/>
</dbReference>
<gene>
    <name evidence="2" type="ORF">KS407_10540</name>
</gene>
<feature type="transmembrane region" description="Helical" evidence="1">
    <location>
        <begin position="39"/>
        <end position="56"/>
    </location>
</feature>
<accession>A0ABS6JTF9</accession>